<dbReference type="GO" id="GO:0016779">
    <property type="term" value="F:nucleotidyltransferase activity"/>
    <property type="evidence" value="ECO:0007669"/>
    <property type="project" value="UniProtKB-KW"/>
</dbReference>
<dbReference type="InterPro" id="IPR049912">
    <property type="entry name" value="CRESS_DNA_REP"/>
</dbReference>
<protein>
    <recommendedName>
        <fullName evidence="17">CRESS-DNA virus Rep endonuclease domain-containing protein</fullName>
    </recommendedName>
</protein>
<keyword evidence="7" id="KW-0540">Nuclease</keyword>
<feature type="compositionally biased region" description="Acidic residues" evidence="16">
    <location>
        <begin position="238"/>
        <end position="273"/>
    </location>
</feature>
<keyword evidence="12" id="KW-0347">Helicase</keyword>
<evidence type="ECO:0000256" key="8">
    <source>
        <dbReference type="ARBA" id="ARBA00022723"/>
    </source>
</evidence>
<keyword evidence="3" id="KW-1048">Host nucleus</keyword>
<name>A0A0S2LV72_9VIRU</name>
<evidence type="ECO:0000256" key="13">
    <source>
        <dbReference type="ARBA" id="ARBA00022840"/>
    </source>
</evidence>
<evidence type="ECO:0000256" key="15">
    <source>
        <dbReference type="ARBA" id="ARBA00023125"/>
    </source>
</evidence>
<feature type="region of interest" description="Disordered" evidence="16">
    <location>
        <begin position="192"/>
        <end position="273"/>
    </location>
</feature>
<dbReference type="PROSITE" id="PS52020">
    <property type="entry name" value="CRESS_DNA_REP"/>
    <property type="match status" value="1"/>
</dbReference>
<evidence type="ECO:0000256" key="7">
    <source>
        <dbReference type="ARBA" id="ARBA00022722"/>
    </source>
</evidence>
<keyword evidence="8" id="KW-0479">Metal-binding</keyword>
<dbReference type="GO" id="GO:0016787">
    <property type="term" value="F:hydrolase activity"/>
    <property type="evidence" value="ECO:0007669"/>
    <property type="project" value="UniProtKB-KW"/>
</dbReference>
<evidence type="ECO:0000313" key="19">
    <source>
        <dbReference type="Proteomes" id="UP000123401"/>
    </source>
</evidence>
<evidence type="ECO:0000256" key="16">
    <source>
        <dbReference type="SAM" id="MobiDB-lite"/>
    </source>
</evidence>
<keyword evidence="11" id="KW-0378">Hydrolase</keyword>
<evidence type="ECO:0000256" key="9">
    <source>
        <dbReference type="ARBA" id="ARBA00022741"/>
    </source>
</evidence>
<evidence type="ECO:0000256" key="14">
    <source>
        <dbReference type="ARBA" id="ARBA00023124"/>
    </source>
</evidence>
<proteinExistence type="predicted"/>
<evidence type="ECO:0000256" key="5">
    <source>
        <dbReference type="ARBA" id="ARBA00022695"/>
    </source>
</evidence>
<dbReference type="Gene3D" id="3.40.1310.20">
    <property type="match status" value="1"/>
</dbReference>
<evidence type="ECO:0000256" key="3">
    <source>
        <dbReference type="ARBA" id="ARBA00022562"/>
    </source>
</evidence>
<keyword evidence="5" id="KW-0548">Nucleotidyltransferase</keyword>
<keyword evidence="9" id="KW-0547">Nucleotide-binding</keyword>
<keyword evidence="13" id="KW-0067">ATP-binding</keyword>
<evidence type="ECO:0000256" key="2">
    <source>
        <dbReference type="ARBA" id="ARBA00004147"/>
    </source>
</evidence>
<dbReference type="Pfam" id="PF02407">
    <property type="entry name" value="Viral_Rep"/>
    <property type="match status" value="1"/>
</dbReference>
<evidence type="ECO:0000256" key="12">
    <source>
        <dbReference type="ARBA" id="ARBA00022806"/>
    </source>
</evidence>
<keyword evidence="15" id="KW-0238">DNA-binding</keyword>
<dbReference type="GO" id="GO:0004386">
    <property type="term" value="F:helicase activity"/>
    <property type="evidence" value="ECO:0007669"/>
    <property type="project" value="UniProtKB-KW"/>
</dbReference>
<sequence>MSAADMTTAFWGMVINNYDETDLALVQQGYPDHIRQMVYTLEKGESGTPHIQAYVRLYRQQRLSYVKKLFPRGSFKALLAEEYKLNAQRYAQKLDKTAESSAVITNNPFPDPVQELLAVIRDGFETFHESSDPAKWSKYDKRDVAAWKDSIERVRVEEKPNLAKFYVSPTYTRVWAKFGPSLIRHVVAQVQSERGNSGHTHTHTHTDEKFSRPGCITINAPSSEGSEEGSEACSPGREEEDDEDYDDGSGSETEASTEGDDSGCSESDAESED</sequence>
<keyword evidence="6" id="KW-0235">DNA replication</keyword>
<dbReference type="GO" id="GO:0005524">
    <property type="term" value="F:ATP binding"/>
    <property type="evidence" value="ECO:0007669"/>
    <property type="project" value="UniProtKB-KW"/>
</dbReference>
<evidence type="ECO:0000259" key="17">
    <source>
        <dbReference type="PROSITE" id="PS52020"/>
    </source>
</evidence>
<dbReference type="GO" id="GO:0006260">
    <property type="term" value="P:DNA replication"/>
    <property type="evidence" value="ECO:0007669"/>
    <property type="project" value="UniProtKB-KW"/>
</dbReference>
<reference evidence="18 19" key="1">
    <citation type="journal article" date="2015" name="PLoS ONE">
        <title>New Type of Papillomavirus and Novel Circular Single Stranded DNA Virus Discovered in Urban Rattus norvegicus Using Circular DNA Enrichment and Metagenomics.</title>
        <authorList>
            <person name="Hansen T.A."/>
            <person name="Fridholm H."/>
            <person name="Froslev T.G."/>
            <person name="Kjartansdottir K.R."/>
            <person name="Willerslev E."/>
            <person name="Nielsen L.P."/>
            <person name="Hansen A.J."/>
        </authorList>
    </citation>
    <scope>NUCLEOTIDE SEQUENCE [LARGE SCALE GENOMIC DNA]</scope>
    <source>
        <strain evidence="18">WRn_2012</strain>
    </source>
</reference>
<accession>A0A0S2LV72</accession>
<keyword evidence="14" id="KW-0190">Covalent protein-DNA linkage</keyword>
<evidence type="ECO:0000256" key="11">
    <source>
        <dbReference type="ARBA" id="ARBA00022801"/>
    </source>
</evidence>
<dbReference type="GO" id="GO:0004519">
    <property type="term" value="F:endonuclease activity"/>
    <property type="evidence" value="ECO:0007669"/>
    <property type="project" value="UniProtKB-KW"/>
</dbReference>
<evidence type="ECO:0000256" key="1">
    <source>
        <dbReference type="ARBA" id="ARBA00001946"/>
    </source>
</evidence>
<evidence type="ECO:0000256" key="4">
    <source>
        <dbReference type="ARBA" id="ARBA00022679"/>
    </source>
</evidence>
<comment type="cofactor">
    <cofactor evidence="1">
        <name>Mg(2+)</name>
        <dbReference type="ChEBI" id="CHEBI:18420"/>
    </cofactor>
</comment>
<feature type="domain" description="CRESS-DNA virus Rep endonuclease" evidence="17">
    <location>
        <begin position="5"/>
        <end position="103"/>
    </location>
</feature>
<evidence type="ECO:0000256" key="10">
    <source>
        <dbReference type="ARBA" id="ARBA00022759"/>
    </source>
</evidence>
<dbReference type="EMBL" id="KT945154">
    <property type="protein sequence ID" value="ALO65168.1"/>
    <property type="molecule type" value="Genomic_DNA"/>
</dbReference>
<dbReference type="GO" id="GO:0042025">
    <property type="term" value="C:host cell nucleus"/>
    <property type="evidence" value="ECO:0007669"/>
    <property type="project" value="UniProtKB-SubCell"/>
</dbReference>
<comment type="subcellular location">
    <subcellularLocation>
        <location evidence="2">Host nucleus</location>
    </subcellularLocation>
</comment>
<organism evidence="18 19">
    <name type="scientific">Rat stool-associated circular ssDNA virus</name>
    <dbReference type="NCBI Taxonomy" id="1699316"/>
    <lineage>
        <taxon>Viruses</taxon>
        <taxon>Monodnaviria</taxon>
        <taxon>Shotokuvirae</taxon>
        <taxon>Cressdnaviricota</taxon>
        <taxon>Arfiviricetes</taxon>
        <taxon>Cremevirales</taxon>
        <taxon>Smacoviridae</taxon>
        <taxon>Porprismacovirus</taxon>
        <taxon>Porprismacovirus ratas1</taxon>
    </lineage>
</organism>
<dbReference type="Proteomes" id="UP000123401">
    <property type="component" value="Genome"/>
</dbReference>
<keyword evidence="4" id="KW-0808">Transferase</keyword>
<dbReference type="GO" id="GO:0003677">
    <property type="term" value="F:DNA binding"/>
    <property type="evidence" value="ECO:0007669"/>
    <property type="project" value="UniProtKB-KW"/>
</dbReference>
<keyword evidence="10" id="KW-0255">Endonuclease</keyword>
<evidence type="ECO:0000256" key="6">
    <source>
        <dbReference type="ARBA" id="ARBA00022705"/>
    </source>
</evidence>
<dbReference type="GO" id="GO:0046872">
    <property type="term" value="F:metal ion binding"/>
    <property type="evidence" value="ECO:0007669"/>
    <property type="project" value="UniProtKB-KW"/>
</dbReference>
<evidence type="ECO:0000313" key="18">
    <source>
        <dbReference type="EMBL" id="ALO65168.1"/>
    </source>
</evidence>